<proteinExistence type="inferred from homology"/>
<dbReference type="Proteomes" id="UP000198802">
    <property type="component" value="Unassembled WGS sequence"/>
</dbReference>
<dbReference type="GO" id="GO:0006071">
    <property type="term" value="P:glycerol metabolic process"/>
    <property type="evidence" value="ECO:0007669"/>
    <property type="project" value="UniProtKB-KW"/>
</dbReference>
<comment type="similarity">
    <text evidence="1">Belongs to the glycerophosphoryl diester phosphodiesterase family.</text>
</comment>
<keyword evidence="4" id="KW-0319">Glycerol metabolism</keyword>
<dbReference type="PROSITE" id="PS51704">
    <property type="entry name" value="GP_PDE"/>
    <property type="match status" value="1"/>
</dbReference>
<dbReference type="GO" id="GO:0042597">
    <property type="term" value="C:periplasmic space"/>
    <property type="evidence" value="ECO:0007669"/>
    <property type="project" value="TreeGrafter"/>
</dbReference>
<dbReference type="Pfam" id="PF03009">
    <property type="entry name" value="GDPD"/>
    <property type="match status" value="1"/>
</dbReference>
<dbReference type="InterPro" id="IPR030395">
    <property type="entry name" value="GP_PDE_dom"/>
</dbReference>
<dbReference type="Gene3D" id="3.20.20.190">
    <property type="entry name" value="Phosphatidylinositol (PI) phosphodiesterase"/>
    <property type="match status" value="1"/>
</dbReference>
<dbReference type="PANTHER" id="PTHR43620">
    <property type="entry name" value="GLYCEROPHOSPHORYL DIESTER PHOSPHODIESTERASE"/>
    <property type="match status" value="1"/>
</dbReference>
<keyword evidence="3" id="KW-0732">Signal</keyword>
<feature type="region of interest" description="Disordered" evidence="7">
    <location>
        <begin position="1"/>
        <end position="25"/>
    </location>
</feature>
<feature type="region of interest" description="Disordered" evidence="7">
    <location>
        <begin position="47"/>
        <end position="67"/>
    </location>
</feature>
<dbReference type="GO" id="GO:0006629">
    <property type="term" value="P:lipid metabolic process"/>
    <property type="evidence" value="ECO:0007669"/>
    <property type="project" value="InterPro"/>
</dbReference>
<reference evidence="10" key="1">
    <citation type="submission" date="2015-11" db="EMBL/GenBank/DDBJ databases">
        <authorList>
            <person name="Varghese N."/>
        </authorList>
    </citation>
    <scope>NUCLEOTIDE SEQUENCE [LARGE SCALE GENOMIC DNA]</scope>
    <source>
        <strain evidence="10">DSM 45899</strain>
    </source>
</reference>
<accession>A0A0S4QKM1</accession>
<evidence type="ECO:0000313" key="10">
    <source>
        <dbReference type="Proteomes" id="UP000198802"/>
    </source>
</evidence>
<name>A0A0S4QKM1_9ACTN</name>
<sequence>MEPRGLDAAGTDGSGEPSVEPRRGVGRRGLIAGLAAAPLVVASASAASAGSSGSGGGSSSGGQSPSRNRILVIGHRGASGYRPEHTLASYELAARMGADFVEPDLVPTKDGHLVCRHEPEIGGTTNVADHPEFASRRVTKLLDGVSVTGWFTEDFTLAELKTLRAKERLPAIRQENTMYDGRFEIPTLAEVIELRRRLSAELHREIGIYPETKHPTYFQKAGLPLEQRLLDLLSRNGLNSRTAPVFVQSFETTNLQELRRKGLRTNAVQLLSASGAPYDLVAAGDPRTYADLITPDGLKAIAGYAGGIGPEKSMVIPVVDGKLGTPTALVKNAHAVGLLLHPYTFRAENSFLPAELRSGTVVSDFGRGIDEQVAYLKAGIDGLFTDQSDVGVLARAEAAKA</sequence>
<keyword evidence="10" id="KW-1185">Reference proteome</keyword>
<organism evidence="9 10">
    <name type="scientific">Parafrankia irregularis</name>
    <dbReference type="NCBI Taxonomy" id="795642"/>
    <lineage>
        <taxon>Bacteria</taxon>
        <taxon>Bacillati</taxon>
        <taxon>Actinomycetota</taxon>
        <taxon>Actinomycetes</taxon>
        <taxon>Frankiales</taxon>
        <taxon>Frankiaceae</taxon>
        <taxon>Parafrankia</taxon>
    </lineage>
</organism>
<evidence type="ECO:0000256" key="5">
    <source>
        <dbReference type="ARBA" id="ARBA00022801"/>
    </source>
</evidence>
<evidence type="ECO:0000256" key="4">
    <source>
        <dbReference type="ARBA" id="ARBA00022798"/>
    </source>
</evidence>
<dbReference type="EMBL" id="FAOZ01000007">
    <property type="protein sequence ID" value="CUU56181.1"/>
    <property type="molecule type" value="Genomic_DNA"/>
</dbReference>
<keyword evidence="5" id="KW-0378">Hydrolase</keyword>
<dbReference type="CDD" id="cd08602">
    <property type="entry name" value="GDPD_ScGlpQ1_like"/>
    <property type="match status" value="1"/>
</dbReference>
<evidence type="ECO:0000313" key="9">
    <source>
        <dbReference type="EMBL" id="CUU56181.1"/>
    </source>
</evidence>
<evidence type="ECO:0000256" key="3">
    <source>
        <dbReference type="ARBA" id="ARBA00022729"/>
    </source>
</evidence>
<dbReference type="InterPro" id="IPR017946">
    <property type="entry name" value="PLC-like_Pdiesterase_TIM-brl"/>
</dbReference>
<evidence type="ECO:0000256" key="1">
    <source>
        <dbReference type="ARBA" id="ARBA00007277"/>
    </source>
</evidence>
<evidence type="ECO:0000259" key="8">
    <source>
        <dbReference type="PROSITE" id="PS51704"/>
    </source>
</evidence>
<dbReference type="GO" id="GO:0008889">
    <property type="term" value="F:glycerophosphodiester phosphodiesterase activity"/>
    <property type="evidence" value="ECO:0007669"/>
    <property type="project" value="UniProtKB-EC"/>
</dbReference>
<dbReference type="EC" id="3.1.4.46" evidence="2"/>
<feature type="domain" description="GP-PDE" evidence="8">
    <location>
        <begin position="70"/>
        <end position="395"/>
    </location>
</feature>
<dbReference type="PANTHER" id="PTHR43620:SF7">
    <property type="entry name" value="GLYCEROPHOSPHODIESTER PHOSPHODIESTERASE GDPD5-RELATED"/>
    <property type="match status" value="1"/>
</dbReference>
<evidence type="ECO:0000256" key="7">
    <source>
        <dbReference type="SAM" id="MobiDB-lite"/>
    </source>
</evidence>
<dbReference type="AlphaFoldDB" id="A0A0S4QKM1"/>
<evidence type="ECO:0000256" key="6">
    <source>
        <dbReference type="ARBA" id="ARBA00047512"/>
    </source>
</evidence>
<gene>
    <name evidence="9" type="ORF">Ga0074812_10765</name>
</gene>
<protein>
    <recommendedName>
        <fullName evidence="2">glycerophosphodiester phosphodiesterase</fullName>
        <ecNumber evidence="2">3.1.4.46</ecNumber>
    </recommendedName>
</protein>
<evidence type="ECO:0000256" key="2">
    <source>
        <dbReference type="ARBA" id="ARBA00012247"/>
    </source>
</evidence>
<dbReference type="SUPFAM" id="SSF51695">
    <property type="entry name" value="PLC-like phosphodiesterases"/>
    <property type="match status" value="1"/>
</dbReference>
<comment type="catalytic activity">
    <reaction evidence="6">
        <text>a sn-glycero-3-phosphodiester + H2O = an alcohol + sn-glycerol 3-phosphate + H(+)</text>
        <dbReference type="Rhea" id="RHEA:12969"/>
        <dbReference type="ChEBI" id="CHEBI:15377"/>
        <dbReference type="ChEBI" id="CHEBI:15378"/>
        <dbReference type="ChEBI" id="CHEBI:30879"/>
        <dbReference type="ChEBI" id="CHEBI:57597"/>
        <dbReference type="ChEBI" id="CHEBI:83408"/>
        <dbReference type="EC" id="3.1.4.46"/>
    </reaction>
</comment>